<dbReference type="Pfam" id="PF00587">
    <property type="entry name" value="tRNA-synt_2b"/>
    <property type="match status" value="1"/>
</dbReference>
<dbReference type="InterPro" id="IPR006195">
    <property type="entry name" value="aa-tRNA-synth_II"/>
</dbReference>
<dbReference type="PANTHER" id="PTHR42753">
    <property type="entry name" value="MITOCHONDRIAL RIBOSOME PROTEIN L39/PROLYL-TRNA LIGASE FAMILY MEMBER"/>
    <property type="match status" value="1"/>
</dbReference>
<name>W2S1Z2_CYPE1</name>
<evidence type="ECO:0000256" key="4">
    <source>
        <dbReference type="ARBA" id="ARBA00022741"/>
    </source>
</evidence>
<dbReference type="FunCoup" id="W2S1Z2">
    <property type="interactions" value="404"/>
</dbReference>
<feature type="domain" description="Aminoacyl-transfer RNA synthetases class-II family profile" evidence="10">
    <location>
        <begin position="1"/>
        <end position="412"/>
    </location>
</feature>
<dbReference type="GO" id="GO:0005524">
    <property type="term" value="F:ATP binding"/>
    <property type="evidence" value="ECO:0007669"/>
    <property type="project" value="UniProtKB-KW"/>
</dbReference>
<dbReference type="InterPro" id="IPR004154">
    <property type="entry name" value="Anticodon-bd"/>
</dbReference>
<evidence type="ECO:0000256" key="7">
    <source>
        <dbReference type="ARBA" id="ARBA00023146"/>
    </source>
</evidence>
<dbReference type="VEuPathDB" id="FungiDB:HMPREF1541_04007"/>
<keyword evidence="6" id="KW-0648">Protein biosynthesis</keyword>
<dbReference type="STRING" id="1220924.W2S1Z2"/>
<evidence type="ECO:0000256" key="5">
    <source>
        <dbReference type="ARBA" id="ARBA00022840"/>
    </source>
</evidence>
<proteinExistence type="inferred from homology"/>
<keyword evidence="5" id="KW-0067">ATP-binding</keyword>
<evidence type="ECO:0000256" key="9">
    <source>
        <dbReference type="ARBA" id="ARBA00047671"/>
    </source>
</evidence>
<dbReference type="PRINTS" id="PR01046">
    <property type="entry name" value="TRNASYNTHPRO"/>
</dbReference>
<dbReference type="InterPro" id="IPR045864">
    <property type="entry name" value="aa-tRNA-synth_II/BPL/LPL"/>
</dbReference>
<dbReference type="Proteomes" id="UP000030752">
    <property type="component" value="Unassembled WGS sequence"/>
</dbReference>
<dbReference type="GO" id="GO:0005739">
    <property type="term" value="C:mitochondrion"/>
    <property type="evidence" value="ECO:0007669"/>
    <property type="project" value="TreeGrafter"/>
</dbReference>
<keyword evidence="4" id="KW-0547">Nucleotide-binding</keyword>
<evidence type="ECO:0000313" key="12">
    <source>
        <dbReference type="Proteomes" id="UP000030752"/>
    </source>
</evidence>
<dbReference type="InterPro" id="IPR004500">
    <property type="entry name" value="Pro-tRNA-synth_IIa_bac-type"/>
</dbReference>
<dbReference type="SUPFAM" id="SSF52954">
    <property type="entry name" value="Class II aaRS ABD-related"/>
    <property type="match status" value="1"/>
</dbReference>
<dbReference type="InParanoid" id="W2S1Z2"/>
<dbReference type="OrthoDB" id="10267474at2759"/>
<dbReference type="GO" id="GO:0004827">
    <property type="term" value="F:proline-tRNA ligase activity"/>
    <property type="evidence" value="ECO:0007669"/>
    <property type="project" value="UniProtKB-EC"/>
</dbReference>
<dbReference type="PANTHER" id="PTHR42753:SF2">
    <property type="entry name" value="PROLINE--TRNA LIGASE"/>
    <property type="match status" value="1"/>
</dbReference>
<keyword evidence="7" id="KW-0030">Aminoacyl-tRNA synthetase</keyword>
<dbReference type="eggNOG" id="KOG2324">
    <property type="taxonomic scope" value="Eukaryota"/>
</dbReference>
<dbReference type="InterPro" id="IPR002316">
    <property type="entry name" value="Pro-tRNA-ligase_IIa"/>
</dbReference>
<reference evidence="11 12" key="1">
    <citation type="submission" date="2013-03" db="EMBL/GenBank/DDBJ databases">
        <title>The Genome Sequence of Phialophora europaea CBS 101466.</title>
        <authorList>
            <consortium name="The Broad Institute Genomics Platform"/>
            <person name="Cuomo C."/>
            <person name="de Hoog S."/>
            <person name="Gorbushina A."/>
            <person name="Walker B."/>
            <person name="Young S.K."/>
            <person name="Zeng Q."/>
            <person name="Gargeya S."/>
            <person name="Fitzgerald M."/>
            <person name="Haas B."/>
            <person name="Abouelleil A."/>
            <person name="Allen A.W."/>
            <person name="Alvarado L."/>
            <person name="Arachchi H.M."/>
            <person name="Berlin A.M."/>
            <person name="Chapman S.B."/>
            <person name="Gainer-Dewar J."/>
            <person name="Goldberg J."/>
            <person name="Griggs A."/>
            <person name="Gujja S."/>
            <person name="Hansen M."/>
            <person name="Howarth C."/>
            <person name="Imamovic A."/>
            <person name="Ireland A."/>
            <person name="Larimer J."/>
            <person name="McCowan C."/>
            <person name="Murphy C."/>
            <person name="Pearson M."/>
            <person name="Poon T.W."/>
            <person name="Priest M."/>
            <person name="Roberts A."/>
            <person name="Saif S."/>
            <person name="Shea T."/>
            <person name="Sisk P."/>
            <person name="Sykes S."/>
            <person name="Wortman J."/>
            <person name="Nusbaum C."/>
            <person name="Birren B."/>
        </authorList>
    </citation>
    <scope>NUCLEOTIDE SEQUENCE [LARGE SCALE GENOMIC DNA]</scope>
    <source>
        <strain evidence="11 12">CBS 101466</strain>
    </source>
</reference>
<dbReference type="SUPFAM" id="SSF55681">
    <property type="entry name" value="Class II aaRS and biotin synthetases"/>
    <property type="match status" value="1"/>
</dbReference>
<evidence type="ECO:0000259" key="10">
    <source>
        <dbReference type="PROSITE" id="PS50862"/>
    </source>
</evidence>
<keyword evidence="12" id="KW-1185">Reference proteome</keyword>
<dbReference type="NCBIfam" id="TIGR00409">
    <property type="entry name" value="proS_fam_II"/>
    <property type="match status" value="1"/>
</dbReference>
<keyword evidence="3 11" id="KW-0436">Ligase</keyword>
<evidence type="ECO:0000256" key="8">
    <source>
        <dbReference type="ARBA" id="ARBA00029731"/>
    </source>
</evidence>
<dbReference type="EMBL" id="KB822719">
    <property type="protein sequence ID" value="ETN42068.1"/>
    <property type="molecule type" value="Genomic_DNA"/>
</dbReference>
<dbReference type="Pfam" id="PF03129">
    <property type="entry name" value="HGTP_anticodon"/>
    <property type="match status" value="1"/>
</dbReference>
<evidence type="ECO:0000256" key="3">
    <source>
        <dbReference type="ARBA" id="ARBA00022598"/>
    </source>
</evidence>
<evidence type="ECO:0000256" key="6">
    <source>
        <dbReference type="ARBA" id="ARBA00022917"/>
    </source>
</evidence>
<sequence>MQSVGASKLSLSSISSQKLWEQSGRLTKGSEIFKFEDRAKAKWLLTPTHEEEITTLLKSEIFNEQHLPIRLYQIGRKYRDEQRPRGGLLRGREFLMKDLYTFDATPAHAKETYQIIRQAYSNLFEELGVSFFEVRALSGDMGGNLSHEFHIPSKVGEDTVIICNECDHSRNEEFVSVTNRTIKEVHSSDEALKTPPAISVDVRDYVNANGSTLARVILPMDPHTTHPYASTELNTFAVKEAMEDFGDIHTGIEEHKAVQMFEQHVRTKATDENAAQLVYVVDKRVTEEQIRHRTQQDMKEFGGSQTRRFVVQSDGEGPVSIDLISARTGDACPECKTGTLHVHKAIEIGHTFHLGTRYSAKLGLNLLPKHKGGERVPVEMGCHGIGVTRLLAAAVASKVEEDAGDSDDILWPRTIAPYDVVICTVSKKPESLEAAHQLYDRLVAPSVVQSQPHLPSAPLDVVLDDRQDQNYRRKLREATFIGYPIIVALGKSLEKGAAEIICPSFGHRQDVPLEGVPAAVTGLVQDLDRGRGKM</sequence>
<protein>
    <recommendedName>
        <fullName evidence="2">proline--tRNA ligase</fullName>
        <ecNumber evidence="2">6.1.1.15</ecNumber>
    </recommendedName>
    <alternativeName>
        <fullName evidence="8">Prolyl-tRNA synthetase</fullName>
    </alternativeName>
</protein>
<dbReference type="InterPro" id="IPR036621">
    <property type="entry name" value="Anticodon-bd_dom_sf"/>
</dbReference>
<dbReference type="InterPro" id="IPR002314">
    <property type="entry name" value="aa-tRNA-synt_IIb"/>
</dbReference>
<dbReference type="Gene3D" id="3.40.50.800">
    <property type="entry name" value="Anticodon-binding domain"/>
    <property type="match status" value="1"/>
</dbReference>
<dbReference type="AlphaFoldDB" id="W2S1Z2"/>
<evidence type="ECO:0000256" key="2">
    <source>
        <dbReference type="ARBA" id="ARBA00012831"/>
    </source>
</evidence>
<gene>
    <name evidence="11" type="ORF">HMPREF1541_04007</name>
</gene>
<comment type="similarity">
    <text evidence="1">Belongs to the class-II aminoacyl-tRNA synthetase family.</text>
</comment>
<comment type="catalytic activity">
    <reaction evidence="9">
        <text>tRNA(Pro) + L-proline + ATP = L-prolyl-tRNA(Pro) + AMP + diphosphate</text>
        <dbReference type="Rhea" id="RHEA:14305"/>
        <dbReference type="Rhea" id="RHEA-COMP:9700"/>
        <dbReference type="Rhea" id="RHEA-COMP:9702"/>
        <dbReference type="ChEBI" id="CHEBI:30616"/>
        <dbReference type="ChEBI" id="CHEBI:33019"/>
        <dbReference type="ChEBI" id="CHEBI:60039"/>
        <dbReference type="ChEBI" id="CHEBI:78442"/>
        <dbReference type="ChEBI" id="CHEBI:78532"/>
        <dbReference type="ChEBI" id="CHEBI:456215"/>
        <dbReference type="EC" id="6.1.1.15"/>
    </reaction>
</comment>
<dbReference type="PROSITE" id="PS50862">
    <property type="entry name" value="AA_TRNA_LIGASE_II"/>
    <property type="match status" value="1"/>
</dbReference>
<accession>W2S1Z2</accession>
<dbReference type="InterPro" id="IPR050062">
    <property type="entry name" value="Pro-tRNA_synthetase"/>
</dbReference>
<evidence type="ECO:0000313" key="11">
    <source>
        <dbReference type="EMBL" id="ETN42068.1"/>
    </source>
</evidence>
<dbReference type="GO" id="GO:0006433">
    <property type="term" value="P:prolyl-tRNA aminoacylation"/>
    <property type="evidence" value="ECO:0007669"/>
    <property type="project" value="InterPro"/>
</dbReference>
<dbReference type="EC" id="6.1.1.15" evidence="2"/>
<dbReference type="GeneID" id="19971346"/>
<dbReference type="RefSeq" id="XP_008716577.1">
    <property type="nucleotide sequence ID" value="XM_008718355.1"/>
</dbReference>
<evidence type="ECO:0000256" key="1">
    <source>
        <dbReference type="ARBA" id="ARBA00008226"/>
    </source>
</evidence>
<organism evidence="11 12">
    <name type="scientific">Cyphellophora europaea (strain CBS 101466)</name>
    <name type="common">Phialophora europaea</name>
    <dbReference type="NCBI Taxonomy" id="1220924"/>
    <lineage>
        <taxon>Eukaryota</taxon>
        <taxon>Fungi</taxon>
        <taxon>Dikarya</taxon>
        <taxon>Ascomycota</taxon>
        <taxon>Pezizomycotina</taxon>
        <taxon>Eurotiomycetes</taxon>
        <taxon>Chaetothyriomycetidae</taxon>
        <taxon>Chaetothyriales</taxon>
        <taxon>Cyphellophoraceae</taxon>
        <taxon>Cyphellophora</taxon>
    </lineage>
</organism>
<dbReference type="Gene3D" id="3.30.930.10">
    <property type="entry name" value="Bira Bifunctional Protein, Domain 2"/>
    <property type="match status" value="2"/>
</dbReference>
<dbReference type="HOGENOM" id="CLU_016739_0_0_1"/>